<feature type="transmembrane region" description="Helical" evidence="11">
    <location>
        <begin position="22"/>
        <end position="44"/>
    </location>
</feature>
<dbReference type="InterPro" id="IPR033480">
    <property type="entry name" value="sCache_2"/>
</dbReference>
<dbReference type="PANTHER" id="PTHR43531">
    <property type="entry name" value="PROTEIN ICFG"/>
    <property type="match status" value="1"/>
</dbReference>
<keyword evidence="3" id="KW-0145">Chemotaxis</keyword>
<evidence type="ECO:0000259" key="12">
    <source>
        <dbReference type="PROSITE" id="PS50111"/>
    </source>
</evidence>
<sequence length="601" mass="64760">MNNASSAAPPRFRLLRFVTDSLQVKILLLVLMPLILSSSCLLLLEGYGGIQANQQQVEQQRELLLEARQRGVRGHVELATSMVERIAATVPDTDEAKRRAMELLDSLRFEGDNYIFAFESDGHMLVQPAAPDTVGTNMFGATDANGIHMIRDMAQLAALGGGSYRYEWPDPETGEPEPKHSYVASVEPWGWVIGAGVYVSDIEAAMAGIEAAAEESLIASLVRLWSLGTVANLIIAAFAMWLARRTVHQVRYTASTIKEVASEVAAGRGDLTRRLTVRSRDEIGELGEQFNAFLERMQSMLRDVRHGANAVSWAANDIAQGSEELAARTDQAADSLQQTSSAMEEITSTVENNASHTEQADQLVTATSGVAQQGQAAMQGVEKTMGDINRSSSQIGDIVSMIDSIAFQTNILALNASVEAARAGEHGRGFAVVAQEVRKLAQRSAEAASEIKGLIESSVTLSQDGTKIVQRAGETMREIFDRVGQVTAVISEINAGSREQSAGIAEVNTAVNQLDTMTQQNATMVEQSSDTAAQMRRQAEQLSGLISGFVLGDEREESALHASHHASQASSTASATPASDEASPRARLSKAEEREPEWEAF</sequence>
<keyword evidence="6 11" id="KW-0472">Membrane</keyword>
<dbReference type="SMART" id="SM01049">
    <property type="entry name" value="Cache_2"/>
    <property type="match status" value="1"/>
</dbReference>
<protein>
    <submittedName>
        <fullName evidence="14">Methyl-accepting chemotaxis protein</fullName>
    </submittedName>
</protein>
<evidence type="ECO:0000256" key="9">
    <source>
        <dbReference type="PROSITE-ProRule" id="PRU00284"/>
    </source>
</evidence>
<evidence type="ECO:0000256" key="4">
    <source>
        <dbReference type="ARBA" id="ARBA00022692"/>
    </source>
</evidence>
<dbReference type="InterPro" id="IPR003660">
    <property type="entry name" value="HAMP_dom"/>
</dbReference>
<dbReference type="SMART" id="SM00283">
    <property type="entry name" value="MA"/>
    <property type="match status" value="1"/>
</dbReference>
<name>A0A1I6XHA8_9GAMM</name>
<dbReference type="SUPFAM" id="SSF58104">
    <property type="entry name" value="Methyl-accepting chemotaxis protein (MCP) signaling domain"/>
    <property type="match status" value="1"/>
</dbReference>
<feature type="transmembrane region" description="Helical" evidence="11">
    <location>
        <begin position="224"/>
        <end position="243"/>
    </location>
</feature>
<feature type="region of interest" description="Disordered" evidence="10">
    <location>
        <begin position="558"/>
        <end position="601"/>
    </location>
</feature>
<evidence type="ECO:0000313" key="15">
    <source>
        <dbReference type="Proteomes" id="UP000199594"/>
    </source>
</evidence>
<evidence type="ECO:0000256" key="7">
    <source>
        <dbReference type="ARBA" id="ARBA00023224"/>
    </source>
</evidence>
<dbReference type="Pfam" id="PF00015">
    <property type="entry name" value="MCPsignal"/>
    <property type="match status" value="1"/>
</dbReference>
<dbReference type="Pfam" id="PF17200">
    <property type="entry name" value="sCache_2"/>
    <property type="match status" value="1"/>
</dbReference>
<feature type="domain" description="Methyl-accepting transducer" evidence="12">
    <location>
        <begin position="307"/>
        <end position="536"/>
    </location>
</feature>
<proteinExistence type="inferred from homology"/>
<dbReference type="GO" id="GO:0005886">
    <property type="term" value="C:plasma membrane"/>
    <property type="evidence" value="ECO:0007669"/>
    <property type="project" value="UniProtKB-SubCell"/>
</dbReference>
<dbReference type="Proteomes" id="UP000199594">
    <property type="component" value="Unassembled WGS sequence"/>
</dbReference>
<evidence type="ECO:0000256" key="10">
    <source>
        <dbReference type="SAM" id="MobiDB-lite"/>
    </source>
</evidence>
<evidence type="ECO:0000256" key="8">
    <source>
        <dbReference type="ARBA" id="ARBA00029447"/>
    </source>
</evidence>
<dbReference type="CDD" id="cd18774">
    <property type="entry name" value="PDC2_HK_sensor"/>
    <property type="match status" value="1"/>
</dbReference>
<feature type="compositionally biased region" description="Low complexity" evidence="10">
    <location>
        <begin position="565"/>
        <end position="581"/>
    </location>
</feature>
<dbReference type="Gene3D" id="3.30.450.20">
    <property type="entry name" value="PAS domain"/>
    <property type="match status" value="1"/>
</dbReference>
<gene>
    <name evidence="14" type="ORF">SAMN04487956_102150</name>
</gene>
<dbReference type="GO" id="GO:0004888">
    <property type="term" value="F:transmembrane signaling receptor activity"/>
    <property type="evidence" value="ECO:0007669"/>
    <property type="project" value="InterPro"/>
</dbReference>
<dbReference type="PROSITE" id="PS50885">
    <property type="entry name" value="HAMP"/>
    <property type="match status" value="1"/>
</dbReference>
<organism evidence="14 15">
    <name type="scientific">Halomonas saccharevitans</name>
    <dbReference type="NCBI Taxonomy" id="416872"/>
    <lineage>
        <taxon>Bacteria</taxon>
        <taxon>Pseudomonadati</taxon>
        <taxon>Pseudomonadota</taxon>
        <taxon>Gammaproteobacteria</taxon>
        <taxon>Oceanospirillales</taxon>
        <taxon>Halomonadaceae</taxon>
        <taxon>Halomonas</taxon>
    </lineage>
</organism>
<evidence type="ECO:0000256" key="6">
    <source>
        <dbReference type="ARBA" id="ARBA00023136"/>
    </source>
</evidence>
<dbReference type="OrthoDB" id="2489132at2"/>
<evidence type="ECO:0000256" key="1">
    <source>
        <dbReference type="ARBA" id="ARBA00004651"/>
    </source>
</evidence>
<keyword evidence="2" id="KW-1003">Cell membrane</keyword>
<dbReference type="CDD" id="cd06225">
    <property type="entry name" value="HAMP"/>
    <property type="match status" value="1"/>
</dbReference>
<comment type="subcellular location">
    <subcellularLocation>
        <location evidence="1">Cell membrane</location>
        <topology evidence="1">Multi-pass membrane protein</topology>
    </subcellularLocation>
</comment>
<accession>A0A1I6XHA8</accession>
<dbReference type="Pfam" id="PF00672">
    <property type="entry name" value="HAMP"/>
    <property type="match status" value="1"/>
</dbReference>
<dbReference type="GO" id="GO:0006935">
    <property type="term" value="P:chemotaxis"/>
    <property type="evidence" value="ECO:0007669"/>
    <property type="project" value="UniProtKB-KW"/>
</dbReference>
<keyword evidence="7 9" id="KW-0807">Transducer</keyword>
<dbReference type="PANTHER" id="PTHR43531:SF11">
    <property type="entry name" value="METHYL-ACCEPTING CHEMOTAXIS PROTEIN 3"/>
    <property type="match status" value="1"/>
</dbReference>
<evidence type="ECO:0000313" key="14">
    <source>
        <dbReference type="EMBL" id="SFT37483.1"/>
    </source>
</evidence>
<dbReference type="InterPro" id="IPR051310">
    <property type="entry name" value="MCP_chemotaxis"/>
</dbReference>
<dbReference type="SMART" id="SM00304">
    <property type="entry name" value="HAMP"/>
    <property type="match status" value="1"/>
</dbReference>
<dbReference type="FunFam" id="1.10.287.950:FF:000001">
    <property type="entry name" value="Methyl-accepting chemotaxis sensory transducer"/>
    <property type="match status" value="1"/>
</dbReference>
<comment type="similarity">
    <text evidence="8">Belongs to the methyl-accepting chemotaxis (MCP) protein family.</text>
</comment>
<evidence type="ECO:0000256" key="11">
    <source>
        <dbReference type="SAM" id="Phobius"/>
    </source>
</evidence>
<dbReference type="EMBL" id="FPAQ01000002">
    <property type="protein sequence ID" value="SFT37483.1"/>
    <property type="molecule type" value="Genomic_DNA"/>
</dbReference>
<evidence type="ECO:0000259" key="13">
    <source>
        <dbReference type="PROSITE" id="PS50885"/>
    </source>
</evidence>
<reference evidence="14 15" key="1">
    <citation type="submission" date="2016-10" db="EMBL/GenBank/DDBJ databases">
        <authorList>
            <person name="de Groot N.N."/>
        </authorList>
    </citation>
    <scope>NUCLEOTIDE SEQUENCE [LARGE SCALE GENOMIC DNA]</scope>
    <source>
        <strain evidence="14 15">CGMCC 1.6493</strain>
    </source>
</reference>
<evidence type="ECO:0000256" key="3">
    <source>
        <dbReference type="ARBA" id="ARBA00022500"/>
    </source>
</evidence>
<dbReference type="InterPro" id="IPR004090">
    <property type="entry name" value="Chemotax_Me-accpt_rcpt"/>
</dbReference>
<dbReference type="InterPro" id="IPR004089">
    <property type="entry name" value="MCPsignal_dom"/>
</dbReference>
<dbReference type="CDD" id="cd11386">
    <property type="entry name" value="MCP_signal"/>
    <property type="match status" value="1"/>
</dbReference>
<keyword evidence="4 11" id="KW-0812">Transmembrane</keyword>
<dbReference type="Gene3D" id="1.10.287.950">
    <property type="entry name" value="Methyl-accepting chemotaxis protein"/>
    <property type="match status" value="1"/>
</dbReference>
<keyword evidence="5 11" id="KW-1133">Transmembrane helix</keyword>
<dbReference type="AlphaFoldDB" id="A0A1I6XHA8"/>
<dbReference type="GO" id="GO:0007165">
    <property type="term" value="P:signal transduction"/>
    <property type="evidence" value="ECO:0007669"/>
    <property type="project" value="UniProtKB-KW"/>
</dbReference>
<dbReference type="RefSeq" id="WP_089846601.1">
    <property type="nucleotide sequence ID" value="NZ_FPAQ01000002.1"/>
</dbReference>
<dbReference type="PRINTS" id="PR00260">
    <property type="entry name" value="CHEMTRNSDUCR"/>
</dbReference>
<evidence type="ECO:0000256" key="2">
    <source>
        <dbReference type="ARBA" id="ARBA00022475"/>
    </source>
</evidence>
<evidence type="ECO:0000256" key="5">
    <source>
        <dbReference type="ARBA" id="ARBA00022989"/>
    </source>
</evidence>
<feature type="domain" description="HAMP" evidence="13">
    <location>
        <begin position="244"/>
        <end position="302"/>
    </location>
</feature>
<dbReference type="PROSITE" id="PS50111">
    <property type="entry name" value="CHEMOTAXIS_TRANSDUC_2"/>
    <property type="match status" value="1"/>
</dbReference>